<evidence type="ECO:0000256" key="3">
    <source>
        <dbReference type="ARBA" id="ARBA00022840"/>
    </source>
</evidence>
<keyword evidence="3 5" id="KW-0067">ATP-binding</keyword>
<dbReference type="InterPro" id="IPR017911">
    <property type="entry name" value="MacB-like_ATP-bd"/>
</dbReference>
<sequence length="242" mass="26618">MLRYHSMQKGDPVTTKPKFPAIELKDLKFWYQPGGWQLAIPKLSLSSGQHLFVRGASGSGKTTLLNLLCGITVPNAGEIWLNGMALHQLSASRRDKLRASEIGVVFQQLNLIPYLSVLDNVLLRAAFARAPAAAMQQRARELLTALGLGDNYWQQKASQLSVGQQQRVAIARALLTQPTLLIADEPTSALDADNRDAFMQVLLSEADKSGTTVIFVSHDSQLQRYFHYQLAMTALEQGVVAC</sequence>
<dbReference type="Pfam" id="PF00005">
    <property type="entry name" value="ABC_tran"/>
    <property type="match status" value="1"/>
</dbReference>
<dbReference type="PATRIC" id="fig|1129374.4.peg.1015"/>
<keyword evidence="1" id="KW-0813">Transport</keyword>
<evidence type="ECO:0000313" key="5">
    <source>
        <dbReference type="EMBL" id="EHR41729.1"/>
    </source>
</evidence>
<dbReference type="eggNOG" id="COG1136">
    <property type="taxonomic scope" value="Bacteria"/>
</dbReference>
<dbReference type="AlphaFoldDB" id="H3ZCD7"/>
<proteinExistence type="predicted"/>
<dbReference type="GO" id="GO:0005886">
    <property type="term" value="C:plasma membrane"/>
    <property type="evidence" value="ECO:0007669"/>
    <property type="project" value="TreeGrafter"/>
</dbReference>
<dbReference type="InterPro" id="IPR027417">
    <property type="entry name" value="P-loop_NTPase"/>
</dbReference>
<dbReference type="SMART" id="SM00382">
    <property type="entry name" value="AAA"/>
    <property type="match status" value="1"/>
</dbReference>
<dbReference type="InterPro" id="IPR017871">
    <property type="entry name" value="ABC_transporter-like_CS"/>
</dbReference>
<dbReference type="SUPFAM" id="SSF52540">
    <property type="entry name" value="P-loop containing nucleoside triphosphate hydrolases"/>
    <property type="match status" value="1"/>
</dbReference>
<dbReference type="GO" id="GO:0016887">
    <property type="term" value="F:ATP hydrolysis activity"/>
    <property type="evidence" value="ECO:0007669"/>
    <property type="project" value="InterPro"/>
</dbReference>
<dbReference type="PROSITE" id="PS50893">
    <property type="entry name" value="ABC_TRANSPORTER_2"/>
    <property type="match status" value="1"/>
</dbReference>
<dbReference type="CDD" id="cd03255">
    <property type="entry name" value="ABC_MJ0796_LolCDE_FtsE"/>
    <property type="match status" value="1"/>
</dbReference>
<dbReference type="STRING" id="1129374.AJE_05051"/>
<accession>H3ZCD7</accession>
<dbReference type="Gene3D" id="3.40.50.300">
    <property type="entry name" value="P-loop containing nucleotide triphosphate hydrolases"/>
    <property type="match status" value="1"/>
</dbReference>
<dbReference type="PROSITE" id="PS00211">
    <property type="entry name" value="ABC_TRANSPORTER_1"/>
    <property type="match status" value="1"/>
</dbReference>
<reference evidence="5 6" key="1">
    <citation type="journal article" date="2012" name="J. Bacteriol.">
        <title>Genome Sequence of Extracellular-Protease-Producing Alishewanella jeotgali Isolated from Traditional Korean Fermented Seafood.</title>
        <authorList>
            <person name="Jung J."/>
            <person name="Chun J."/>
            <person name="Park W."/>
        </authorList>
    </citation>
    <scope>NUCLEOTIDE SEQUENCE [LARGE SCALE GENOMIC DNA]</scope>
    <source>
        <strain evidence="5 6">KCTC 22429</strain>
    </source>
</reference>
<keyword evidence="2" id="KW-0547">Nucleotide-binding</keyword>
<dbReference type="InterPro" id="IPR003439">
    <property type="entry name" value="ABC_transporter-like_ATP-bd"/>
</dbReference>
<keyword evidence="6" id="KW-1185">Reference proteome</keyword>
<dbReference type="GO" id="GO:0005524">
    <property type="term" value="F:ATP binding"/>
    <property type="evidence" value="ECO:0007669"/>
    <property type="project" value="UniProtKB-KW"/>
</dbReference>
<dbReference type="PANTHER" id="PTHR24220">
    <property type="entry name" value="IMPORT ATP-BINDING PROTEIN"/>
    <property type="match status" value="1"/>
</dbReference>
<evidence type="ECO:0000313" key="6">
    <source>
        <dbReference type="Proteomes" id="UP000012046"/>
    </source>
</evidence>
<dbReference type="EMBL" id="AHTH01000010">
    <property type="protein sequence ID" value="EHR41729.1"/>
    <property type="molecule type" value="Genomic_DNA"/>
</dbReference>
<dbReference type="InterPro" id="IPR003593">
    <property type="entry name" value="AAA+_ATPase"/>
</dbReference>
<evidence type="ECO:0000256" key="2">
    <source>
        <dbReference type="ARBA" id="ARBA00022741"/>
    </source>
</evidence>
<dbReference type="GO" id="GO:0022857">
    <property type="term" value="F:transmembrane transporter activity"/>
    <property type="evidence" value="ECO:0007669"/>
    <property type="project" value="TreeGrafter"/>
</dbReference>
<comment type="caution">
    <text evidence="5">The sequence shown here is derived from an EMBL/GenBank/DDBJ whole genome shotgun (WGS) entry which is preliminary data.</text>
</comment>
<gene>
    <name evidence="5" type="ORF">AJE_05051</name>
</gene>
<protein>
    <submittedName>
        <fullName evidence="5">ABC transporter ATP-binding protein</fullName>
    </submittedName>
</protein>
<evidence type="ECO:0000259" key="4">
    <source>
        <dbReference type="PROSITE" id="PS50893"/>
    </source>
</evidence>
<name>H3ZCD7_9ALTE</name>
<evidence type="ECO:0000256" key="1">
    <source>
        <dbReference type="ARBA" id="ARBA00022448"/>
    </source>
</evidence>
<dbReference type="PANTHER" id="PTHR24220:SF611">
    <property type="entry name" value="ATP-BINDING COMPONENT OF ABC TRANSPORTER-RELATED"/>
    <property type="match status" value="1"/>
</dbReference>
<feature type="domain" description="ABC transporter" evidence="4">
    <location>
        <begin position="22"/>
        <end position="241"/>
    </location>
</feature>
<organism evidence="5 6">
    <name type="scientific">Alishewanella jeotgali KCTC 22429</name>
    <dbReference type="NCBI Taxonomy" id="1129374"/>
    <lineage>
        <taxon>Bacteria</taxon>
        <taxon>Pseudomonadati</taxon>
        <taxon>Pseudomonadota</taxon>
        <taxon>Gammaproteobacteria</taxon>
        <taxon>Alteromonadales</taxon>
        <taxon>Alteromonadaceae</taxon>
        <taxon>Alishewanella</taxon>
    </lineage>
</organism>
<dbReference type="Proteomes" id="UP000012046">
    <property type="component" value="Unassembled WGS sequence"/>
</dbReference>
<dbReference type="InterPro" id="IPR015854">
    <property type="entry name" value="ABC_transpr_LolD-like"/>
</dbReference>